<organism evidence="2 3">
    <name type="scientific">Linum tenue</name>
    <dbReference type="NCBI Taxonomy" id="586396"/>
    <lineage>
        <taxon>Eukaryota</taxon>
        <taxon>Viridiplantae</taxon>
        <taxon>Streptophyta</taxon>
        <taxon>Embryophyta</taxon>
        <taxon>Tracheophyta</taxon>
        <taxon>Spermatophyta</taxon>
        <taxon>Magnoliopsida</taxon>
        <taxon>eudicotyledons</taxon>
        <taxon>Gunneridae</taxon>
        <taxon>Pentapetalae</taxon>
        <taxon>rosids</taxon>
        <taxon>fabids</taxon>
        <taxon>Malpighiales</taxon>
        <taxon>Linaceae</taxon>
        <taxon>Linum</taxon>
    </lineage>
</organism>
<comment type="caution">
    <text evidence="2">The sequence shown here is derived from an EMBL/GenBank/DDBJ whole genome shotgun (WGS) entry which is preliminary data.</text>
</comment>
<feature type="compositionally biased region" description="Low complexity" evidence="1">
    <location>
        <begin position="21"/>
        <end position="45"/>
    </location>
</feature>
<protein>
    <submittedName>
        <fullName evidence="2">Uncharacterized protein</fullName>
    </submittedName>
</protein>
<evidence type="ECO:0000313" key="3">
    <source>
        <dbReference type="Proteomes" id="UP001154282"/>
    </source>
</evidence>
<dbReference type="EMBL" id="CAMGYJ010000005">
    <property type="protein sequence ID" value="CAI0422621.1"/>
    <property type="molecule type" value="Genomic_DNA"/>
</dbReference>
<reference evidence="2" key="1">
    <citation type="submission" date="2022-08" db="EMBL/GenBank/DDBJ databases">
        <authorList>
            <person name="Gutierrez-Valencia J."/>
        </authorList>
    </citation>
    <scope>NUCLEOTIDE SEQUENCE</scope>
</reference>
<keyword evidence="3" id="KW-1185">Reference proteome</keyword>
<accession>A0AAV0KNT6</accession>
<dbReference type="AlphaFoldDB" id="A0AAV0KNT6"/>
<sequence>MRSGPAWRMTSAVTSGPRCPTWRASGTSARRSSTVAGSTSSAGTVRRCRGGSSEGPRCSIPAPRGGGARCRMASWRRRRVPGVAPLMTETAFCTCAGGVRWWREGVTRGGSLRSCRMTWAIPSTWRPGVRGGRCWWWGRRDTGSRVRCTCWT</sequence>
<name>A0AAV0KNT6_9ROSI</name>
<feature type="region of interest" description="Disordered" evidence="1">
    <location>
        <begin position="1"/>
        <end position="68"/>
    </location>
</feature>
<evidence type="ECO:0000313" key="2">
    <source>
        <dbReference type="EMBL" id="CAI0422621.1"/>
    </source>
</evidence>
<gene>
    <name evidence="2" type="ORF">LITE_LOCUS19208</name>
</gene>
<proteinExistence type="predicted"/>
<dbReference type="Proteomes" id="UP001154282">
    <property type="component" value="Unassembled WGS sequence"/>
</dbReference>
<evidence type="ECO:0000256" key="1">
    <source>
        <dbReference type="SAM" id="MobiDB-lite"/>
    </source>
</evidence>